<keyword evidence="7" id="KW-1185">Reference proteome</keyword>
<dbReference type="Gene3D" id="3.90.470.10">
    <property type="entry name" value="Ribosomal protein L22/L17"/>
    <property type="match status" value="1"/>
</dbReference>
<accession>A0A0C3CQ32</accession>
<feature type="compositionally biased region" description="Basic and acidic residues" evidence="5">
    <location>
        <begin position="48"/>
        <end position="57"/>
    </location>
</feature>
<keyword evidence="3 4" id="KW-0687">Ribonucleoprotein</keyword>
<name>A0A0C3CQ32_HEBCY</name>
<evidence type="ECO:0000313" key="7">
    <source>
        <dbReference type="Proteomes" id="UP000053424"/>
    </source>
</evidence>
<dbReference type="InterPro" id="IPR036394">
    <property type="entry name" value="Ribosomal_uL22_sf"/>
</dbReference>
<dbReference type="OrthoDB" id="416470at2759"/>
<evidence type="ECO:0000256" key="1">
    <source>
        <dbReference type="ARBA" id="ARBA00009451"/>
    </source>
</evidence>
<dbReference type="Pfam" id="PF00237">
    <property type="entry name" value="Ribosomal_L22"/>
    <property type="match status" value="1"/>
</dbReference>
<comment type="similarity">
    <text evidence="1 4">Belongs to the universal ribosomal protein uL22 family.</text>
</comment>
<reference evidence="6 7" key="1">
    <citation type="submission" date="2014-04" db="EMBL/GenBank/DDBJ databases">
        <authorList>
            <consortium name="DOE Joint Genome Institute"/>
            <person name="Kuo A."/>
            <person name="Gay G."/>
            <person name="Dore J."/>
            <person name="Kohler A."/>
            <person name="Nagy L.G."/>
            <person name="Floudas D."/>
            <person name="Copeland A."/>
            <person name="Barry K.W."/>
            <person name="Cichocki N."/>
            <person name="Veneault-Fourrey C."/>
            <person name="LaButti K."/>
            <person name="Lindquist E.A."/>
            <person name="Lipzen A."/>
            <person name="Lundell T."/>
            <person name="Morin E."/>
            <person name="Murat C."/>
            <person name="Sun H."/>
            <person name="Tunlid A."/>
            <person name="Henrissat B."/>
            <person name="Grigoriev I.V."/>
            <person name="Hibbett D.S."/>
            <person name="Martin F."/>
            <person name="Nordberg H.P."/>
            <person name="Cantor M.N."/>
            <person name="Hua S.X."/>
        </authorList>
    </citation>
    <scope>NUCLEOTIDE SEQUENCE [LARGE SCALE GENOMIC DNA]</scope>
    <source>
        <strain evidence="7">h7</strain>
    </source>
</reference>
<keyword evidence="2 4" id="KW-0689">Ribosomal protein</keyword>
<dbReference type="EMBL" id="KN831771">
    <property type="protein sequence ID" value="KIM46194.1"/>
    <property type="molecule type" value="Genomic_DNA"/>
</dbReference>
<dbReference type="HOGENOM" id="CLU_085461_0_0_1"/>
<feature type="region of interest" description="Disordered" evidence="5">
    <location>
        <begin position="38"/>
        <end position="57"/>
    </location>
</feature>
<dbReference type="AlphaFoldDB" id="A0A0C3CQ32"/>
<protein>
    <recommendedName>
        <fullName evidence="8">Ribosomal protein L22</fullName>
    </recommendedName>
</protein>
<dbReference type="InterPro" id="IPR047867">
    <property type="entry name" value="Ribosomal_uL22_bac/org-type"/>
</dbReference>
<feature type="region of interest" description="Disordered" evidence="5">
    <location>
        <begin position="78"/>
        <end position="97"/>
    </location>
</feature>
<dbReference type="GO" id="GO:0003735">
    <property type="term" value="F:structural constituent of ribosome"/>
    <property type="evidence" value="ECO:0007669"/>
    <property type="project" value="InterPro"/>
</dbReference>
<gene>
    <name evidence="6" type="ORF">M413DRAFT_426387</name>
</gene>
<dbReference type="STRING" id="686832.A0A0C3CQ32"/>
<proteinExistence type="inferred from homology"/>
<evidence type="ECO:0008006" key="8">
    <source>
        <dbReference type="Google" id="ProtNLM"/>
    </source>
</evidence>
<dbReference type="GO" id="GO:0005762">
    <property type="term" value="C:mitochondrial large ribosomal subunit"/>
    <property type="evidence" value="ECO:0007669"/>
    <property type="project" value="TreeGrafter"/>
</dbReference>
<dbReference type="SUPFAM" id="SSF54843">
    <property type="entry name" value="Ribosomal protein L22"/>
    <property type="match status" value="1"/>
</dbReference>
<feature type="compositionally biased region" description="Basic residues" evidence="5">
    <location>
        <begin position="85"/>
        <end position="95"/>
    </location>
</feature>
<dbReference type="PANTHER" id="PTHR13501">
    <property type="entry name" value="CHLOROPLAST 50S RIBOSOMAL PROTEIN L22-RELATED"/>
    <property type="match status" value="1"/>
</dbReference>
<evidence type="ECO:0000313" key="6">
    <source>
        <dbReference type="EMBL" id="KIM46194.1"/>
    </source>
</evidence>
<evidence type="ECO:0000256" key="4">
    <source>
        <dbReference type="RuleBase" id="RU004005"/>
    </source>
</evidence>
<dbReference type="PANTHER" id="PTHR13501:SF8">
    <property type="entry name" value="LARGE RIBOSOMAL SUBUNIT PROTEIN UL22M"/>
    <property type="match status" value="1"/>
</dbReference>
<organism evidence="6 7">
    <name type="scientific">Hebeloma cylindrosporum</name>
    <dbReference type="NCBI Taxonomy" id="76867"/>
    <lineage>
        <taxon>Eukaryota</taxon>
        <taxon>Fungi</taxon>
        <taxon>Dikarya</taxon>
        <taxon>Basidiomycota</taxon>
        <taxon>Agaricomycotina</taxon>
        <taxon>Agaricomycetes</taxon>
        <taxon>Agaricomycetidae</taxon>
        <taxon>Agaricales</taxon>
        <taxon>Agaricineae</taxon>
        <taxon>Hymenogastraceae</taxon>
        <taxon>Hebeloma</taxon>
    </lineage>
</organism>
<dbReference type="InterPro" id="IPR001063">
    <property type="entry name" value="Ribosomal_uL22"/>
</dbReference>
<reference evidence="7" key="2">
    <citation type="submission" date="2015-01" db="EMBL/GenBank/DDBJ databases">
        <title>Evolutionary Origins and Diversification of the Mycorrhizal Mutualists.</title>
        <authorList>
            <consortium name="DOE Joint Genome Institute"/>
            <consortium name="Mycorrhizal Genomics Consortium"/>
            <person name="Kohler A."/>
            <person name="Kuo A."/>
            <person name="Nagy L.G."/>
            <person name="Floudas D."/>
            <person name="Copeland A."/>
            <person name="Barry K.W."/>
            <person name="Cichocki N."/>
            <person name="Veneault-Fourrey C."/>
            <person name="LaButti K."/>
            <person name="Lindquist E.A."/>
            <person name="Lipzen A."/>
            <person name="Lundell T."/>
            <person name="Morin E."/>
            <person name="Murat C."/>
            <person name="Riley R."/>
            <person name="Ohm R."/>
            <person name="Sun H."/>
            <person name="Tunlid A."/>
            <person name="Henrissat B."/>
            <person name="Grigoriev I.V."/>
            <person name="Hibbett D.S."/>
            <person name="Martin F."/>
        </authorList>
    </citation>
    <scope>NUCLEOTIDE SEQUENCE [LARGE SCALE GENOMIC DNA]</scope>
    <source>
        <strain evidence="7">h7</strain>
    </source>
</reference>
<sequence length="243" mass="27295">MKWKARDCDSIVNAGLPSPGASFFRPLEWVREKLATGVKENQPEEEIQAAKEQAKKEGVSNVFEDVSAAKPKVEALMKSREQGKKKAPSKLKPSSHKYSTANFKISHRKLNMLGRQISGKPIDYAILQMQFSEKRASTRVLNMLATARDHAARYKKLEQGKLVIAEAWVTKGPRPPTRIEPRGRGHYGTRTHPHSKISVILKEGSTLEQQKAAARKRKLSKIVSAAIVREDKPIRNPSPTWGW</sequence>
<evidence type="ECO:0000256" key="3">
    <source>
        <dbReference type="ARBA" id="ARBA00023274"/>
    </source>
</evidence>
<evidence type="ECO:0000256" key="5">
    <source>
        <dbReference type="SAM" id="MobiDB-lite"/>
    </source>
</evidence>
<dbReference type="Proteomes" id="UP000053424">
    <property type="component" value="Unassembled WGS sequence"/>
</dbReference>
<evidence type="ECO:0000256" key="2">
    <source>
        <dbReference type="ARBA" id="ARBA00022980"/>
    </source>
</evidence>
<dbReference type="GO" id="GO:0006412">
    <property type="term" value="P:translation"/>
    <property type="evidence" value="ECO:0007669"/>
    <property type="project" value="InterPro"/>
</dbReference>